<keyword evidence="6" id="KW-0804">Transcription</keyword>
<dbReference type="Pfam" id="PF04082">
    <property type="entry name" value="Fungal_trans"/>
    <property type="match status" value="1"/>
</dbReference>
<dbReference type="PROSITE" id="PS50048">
    <property type="entry name" value="ZN2_CY6_FUNGAL_2"/>
    <property type="match status" value="1"/>
</dbReference>
<dbReference type="Proteomes" id="UP001187734">
    <property type="component" value="Unassembled WGS sequence"/>
</dbReference>
<dbReference type="PANTHER" id="PTHR31313:SF4">
    <property type="entry name" value="CONIDIAL DEVELOPMENT PROTEIN FLUFFY"/>
    <property type="match status" value="1"/>
</dbReference>
<dbReference type="CDD" id="cd12148">
    <property type="entry name" value="fungal_TF_MHR"/>
    <property type="match status" value="1"/>
</dbReference>
<evidence type="ECO:0000313" key="10">
    <source>
        <dbReference type="EMBL" id="SPJ86878.1"/>
    </source>
</evidence>
<gene>
    <name evidence="10" type="ORF">FTOL_11903</name>
</gene>
<dbReference type="GO" id="GO:0003677">
    <property type="term" value="F:DNA binding"/>
    <property type="evidence" value="ECO:0007669"/>
    <property type="project" value="UniProtKB-KW"/>
</dbReference>
<dbReference type="CDD" id="cd00067">
    <property type="entry name" value="GAL4"/>
    <property type="match status" value="1"/>
</dbReference>
<dbReference type="Gene3D" id="4.10.240.10">
    <property type="entry name" value="Zn(2)-C6 fungal-type DNA-binding domain"/>
    <property type="match status" value="1"/>
</dbReference>
<dbReference type="EMBL" id="ONZP01000526">
    <property type="protein sequence ID" value="SPJ86878.1"/>
    <property type="molecule type" value="Genomic_DNA"/>
</dbReference>
<evidence type="ECO:0000256" key="2">
    <source>
        <dbReference type="ARBA" id="ARBA00022723"/>
    </source>
</evidence>
<reference evidence="10" key="1">
    <citation type="submission" date="2018-03" db="EMBL/GenBank/DDBJ databases">
        <authorList>
            <person name="Guldener U."/>
        </authorList>
    </citation>
    <scope>NUCLEOTIDE SEQUENCE</scope>
</reference>
<sequence>MSSSRQRPSLGDKDLLLSVPELYRLLPAPVSDPRETSSGPNRGPSLPTRLHPRINYTKIACEPCRKRKAKCFGERPKCSDCINRDLDCYYQASDRDPRVLERLYGEAQEKNTVYEQFCHLLRCLSERESNAILRRLRDGADVARIMQQVTDGDLLVQTKPITSNSQVKVTDSVRGRRGSLQSPILSYTKSMLSDHMPDGLPRFHGLDQVLFTSDNPEAKPLTEAWTTITNDINLVLHLLALYFCWEYPIFASLSKEHFLRDFRDGRHRYCSPLLVNALLALGCRFSTHPVTRANSKDSHSAGDHFFKESQRLFDQETDHHSLTTIQALGIMSIREASCGRDSRSRYYVGQSIQLAFEMGLHHAPDEGDQDERAVQLATFWGAFSLEHVYSLATGSLPQCSCFPHLPSKPLIIKDIEAKLWVPYIDDGVPLQLPCEQQSNERSVYKCFCELSELVHQSLYLMHTPGKPLTARGLLNTFTEYLSWYDTMPDVLRLGHNFSPAVLFAHMYYHFAILLLFRPFIKLRIIGSQVSPRDVCLEAANAIQDLLMSYSRLYSLKRAPSFMPYFALASSIMHLTIMATTVHREELDTTERTDSHVSETFKQGIANLAEMTPCHHIAEQAPHILCCLAKKWNVGVDVDTGAALNLEEYEKVIRPSAGSLNSFPFTMIVEDSICHWNVGQEVEMAESVESPLFWPFLMQRRPMLLTGKELEQAGFAVL</sequence>
<evidence type="ECO:0000256" key="7">
    <source>
        <dbReference type="ARBA" id="ARBA00023242"/>
    </source>
</evidence>
<evidence type="ECO:0000256" key="8">
    <source>
        <dbReference type="SAM" id="MobiDB-lite"/>
    </source>
</evidence>
<comment type="caution">
    <text evidence="10">The sequence shown here is derived from an EMBL/GenBank/DDBJ whole genome shotgun (WGS) entry which is preliminary data.</text>
</comment>
<dbReference type="InterPro" id="IPR051615">
    <property type="entry name" value="Transcr_Regulatory_Elem"/>
</dbReference>
<dbReference type="SMART" id="SM00066">
    <property type="entry name" value="GAL4"/>
    <property type="match status" value="1"/>
</dbReference>
<accession>A0AAE8ML95</accession>
<feature type="domain" description="Zn(2)-C6 fungal-type" evidence="9">
    <location>
        <begin position="60"/>
        <end position="90"/>
    </location>
</feature>
<dbReference type="GO" id="GO:0008270">
    <property type="term" value="F:zinc ion binding"/>
    <property type="evidence" value="ECO:0007669"/>
    <property type="project" value="InterPro"/>
</dbReference>
<keyword evidence="5" id="KW-0238">DNA-binding</keyword>
<organism evidence="10 11">
    <name type="scientific">Fusarium torulosum</name>
    <dbReference type="NCBI Taxonomy" id="33205"/>
    <lineage>
        <taxon>Eukaryota</taxon>
        <taxon>Fungi</taxon>
        <taxon>Dikarya</taxon>
        <taxon>Ascomycota</taxon>
        <taxon>Pezizomycotina</taxon>
        <taxon>Sordariomycetes</taxon>
        <taxon>Hypocreomycetidae</taxon>
        <taxon>Hypocreales</taxon>
        <taxon>Nectriaceae</taxon>
        <taxon>Fusarium</taxon>
    </lineage>
</organism>
<evidence type="ECO:0000256" key="1">
    <source>
        <dbReference type="ARBA" id="ARBA00004123"/>
    </source>
</evidence>
<dbReference type="InterPro" id="IPR001138">
    <property type="entry name" value="Zn2Cys6_DnaBD"/>
</dbReference>
<dbReference type="PANTHER" id="PTHR31313">
    <property type="entry name" value="TY1 ENHANCER ACTIVATOR"/>
    <property type="match status" value="1"/>
</dbReference>
<dbReference type="GO" id="GO:0006351">
    <property type="term" value="P:DNA-templated transcription"/>
    <property type="evidence" value="ECO:0007669"/>
    <property type="project" value="InterPro"/>
</dbReference>
<protein>
    <submittedName>
        <fullName evidence="10">Related to nitrate assimilation regulatory protein nirA</fullName>
    </submittedName>
</protein>
<feature type="region of interest" description="Disordered" evidence="8">
    <location>
        <begin position="28"/>
        <end position="50"/>
    </location>
</feature>
<dbReference type="AlphaFoldDB" id="A0AAE8ML95"/>
<keyword evidence="3" id="KW-0862">Zinc</keyword>
<dbReference type="PROSITE" id="PS00463">
    <property type="entry name" value="ZN2_CY6_FUNGAL_1"/>
    <property type="match status" value="1"/>
</dbReference>
<dbReference type="GO" id="GO:0000981">
    <property type="term" value="F:DNA-binding transcription factor activity, RNA polymerase II-specific"/>
    <property type="evidence" value="ECO:0007669"/>
    <property type="project" value="InterPro"/>
</dbReference>
<keyword evidence="7" id="KW-0539">Nucleus</keyword>
<dbReference type="InterPro" id="IPR007219">
    <property type="entry name" value="XnlR_reg_dom"/>
</dbReference>
<dbReference type="SMART" id="SM00906">
    <property type="entry name" value="Fungal_trans"/>
    <property type="match status" value="1"/>
</dbReference>
<name>A0AAE8ML95_9HYPO</name>
<dbReference type="SUPFAM" id="SSF57701">
    <property type="entry name" value="Zn2/Cys6 DNA-binding domain"/>
    <property type="match status" value="1"/>
</dbReference>
<evidence type="ECO:0000256" key="6">
    <source>
        <dbReference type="ARBA" id="ARBA00023163"/>
    </source>
</evidence>
<dbReference type="GO" id="GO:0005634">
    <property type="term" value="C:nucleus"/>
    <property type="evidence" value="ECO:0007669"/>
    <property type="project" value="UniProtKB-SubCell"/>
</dbReference>
<dbReference type="InterPro" id="IPR036864">
    <property type="entry name" value="Zn2-C6_fun-type_DNA-bd_sf"/>
</dbReference>
<keyword evidence="4" id="KW-0805">Transcription regulation</keyword>
<comment type="subcellular location">
    <subcellularLocation>
        <location evidence="1">Nucleus</location>
    </subcellularLocation>
</comment>
<evidence type="ECO:0000313" key="11">
    <source>
        <dbReference type="Proteomes" id="UP001187734"/>
    </source>
</evidence>
<evidence type="ECO:0000256" key="4">
    <source>
        <dbReference type="ARBA" id="ARBA00023015"/>
    </source>
</evidence>
<proteinExistence type="predicted"/>
<keyword evidence="2" id="KW-0479">Metal-binding</keyword>
<dbReference type="Pfam" id="PF00172">
    <property type="entry name" value="Zn_clus"/>
    <property type="match status" value="1"/>
</dbReference>
<keyword evidence="11" id="KW-1185">Reference proteome</keyword>
<evidence type="ECO:0000259" key="9">
    <source>
        <dbReference type="PROSITE" id="PS50048"/>
    </source>
</evidence>
<evidence type="ECO:0000256" key="3">
    <source>
        <dbReference type="ARBA" id="ARBA00022833"/>
    </source>
</evidence>
<evidence type="ECO:0000256" key="5">
    <source>
        <dbReference type="ARBA" id="ARBA00023125"/>
    </source>
</evidence>